<dbReference type="Proteomes" id="UP000000493">
    <property type="component" value="Chromosome"/>
</dbReference>
<feature type="transmembrane region" description="Helical" evidence="1">
    <location>
        <begin position="7"/>
        <end position="26"/>
    </location>
</feature>
<evidence type="ECO:0000256" key="1">
    <source>
        <dbReference type="SAM" id="Phobius"/>
    </source>
</evidence>
<keyword evidence="1" id="KW-0812">Transmembrane</keyword>
<proteinExistence type="predicted"/>
<accession>A0A7U3ZME9</accession>
<keyword evidence="1" id="KW-0472">Membrane</keyword>
<reference evidence="2 3" key="2">
    <citation type="journal article" date="2012" name="Stand. Genomic Sci.">
        <title>Complete genome sequence of the aquatic bacterium Runella slithyformis type strain (LSU 4(T)).</title>
        <authorList>
            <person name="Copeland A."/>
            <person name="Zhang X."/>
            <person name="Misra M."/>
            <person name="Lapidus A."/>
            <person name="Nolan M."/>
            <person name="Lucas S."/>
            <person name="Deshpande S."/>
            <person name="Cheng J.F."/>
            <person name="Tapia R."/>
            <person name="Goodwin L.A."/>
            <person name="Pitluck S."/>
            <person name="Liolios K."/>
            <person name="Pagani I."/>
            <person name="Ivanova N."/>
            <person name="Mikhailova N."/>
            <person name="Pati A."/>
            <person name="Chen A."/>
            <person name="Palaniappan K."/>
            <person name="Land M."/>
            <person name="Hauser L."/>
            <person name="Pan C."/>
            <person name="Jeffries C.D."/>
            <person name="Detter J.C."/>
            <person name="Brambilla E.M."/>
            <person name="Rohde M."/>
            <person name="Djao O.D."/>
            <person name="Goker M."/>
            <person name="Sikorski J."/>
            <person name="Tindall B.J."/>
            <person name="Woyke T."/>
            <person name="Bristow J."/>
            <person name="Eisen J.A."/>
            <person name="Markowitz V."/>
            <person name="Hugenholtz P."/>
            <person name="Kyrpides N.C."/>
            <person name="Klenk H.P."/>
            <person name="Mavromatis K."/>
        </authorList>
    </citation>
    <scope>NUCLEOTIDE SEQUENCE [LARGE SCALE GENOMIC DNA]</scope>
    <source>
        <strain evidence="3">ATCC 29530 / DSM 19594 / LMG 11500 / NCIMB 11436 / LSU 4</strain>
    </source>
</reference>
<protein>
    <submittedName>
        <fullName evidence="2">Uncharacterized protein</fullName>
    </submittedName>
</protein>
<organism evidence="2 3">
    <name type="scientific">Runella slithyformis (strain ATCC 29530 / DSM 19594 / LMG 11500 / NCIMB 11436 / LSU 4)</name>
    <dbReference type="NCBI Taxonomy" id="761193"/>
    <lineage>
        <taxon>Bacteria</taxon>
        <taxon>Pseudomonadati</taxon>
        <taxon>Bacteroidota</taxon>
        <taxon>Cytophagia</taxon>
        <taxon>Cytophagales</taxon>
        <taxon>Spirosomataceae</taxon>
        <taxon>Runella</taxon>
    </lineage>
</organism>
<keyword evidence="1" id="KW-1133">Transmembrane helix</keyword>
<sequence>MKKTVKILGGIVGVVALLGVIAYAVLNEKRPIAQPSAQADSLAKKMLAAVNKPAWDSTNIVTWKYGGGHTYVWDKKNDLVFVHWGEYKVLLNLKTWEKGRAFERTKEIKGADLDVVRGKAWAYFCNDSFWLIAPFKAFDEGTTRSLVKNEAGTHDLLVSYASGGVTPGDAYLWKLDANGLPQSYKMWVKVIPIGGVMATWEKWTRQYSGAMLPSLHQLGPLKLPIEELRTGPTLTETGVSGSIFDPIR</sequence>
<name>A0A7U3ZME9_RUNSL</name>
<dbReference type="KEGG" id="rsi:Runsl_3535"/>
<evidence type="ECO:0000313" key="2">
    <source>
        <dbReference type="EMBL" id="AEI49896.1"/>
    </source>
</evidence>
<keyword evidence="3" id="KW-1185">Reference proteome</keyword>
<gene>
    <name evidence="2" type="ordered locus">Runsl_3535</name>
</gene>
<dbReference type="EMBL" id="CP002859">
    <property type="protein sequence ID" value="AEI49896.1"/>
    <property type="molecule type" value="Genomic_DNA"/>
</dbReference>
<dbReference type="RefSeq" id="WP_013929199.1">
    <property type="nucleotide sequence ID" value="NC_015703.1"/>
</dbReference>
<reference evidence="3" key="1">
    <citation type="submission" date="2011-06" db="EMBL/GenBank/DDBJ databases">
        <title>The complete genome of chromosome of Runella slithyformis DSM 19594.</title>
        <authorList>
            <consortium name="US DOE Joint Genome Institute (JGI-PGF)"/>
            <person name="Lucas S."/>
            <person name="Han J."/>
            <person name="Lapidus A."/>
            <person name="Bruce D."/>
            <person name="Goodwin L."/>
            <person name="Pitluck S."/>
            <person name="Peters L."/>
            <person name="Kyrpides N."/>
            <person name="Mavromatis K."/>
            <person name="Ivanova N."/>
            <person name="Ovchinnikova G."/>
            <person name="Zhang X."/>
            <person name="Misra M."/>
            <person name="Detter J.C."/>
            <person name="Tapia R."/>
            <person name="Han C."/>
            <person name="Land M."/>
            <person name="Hauser L."/>
            <person name="Markowitz V."/>
            <person name="Cheng J.-F."/>
            <person name="Hugenholtz P."/>
            <person name="Woyke T."/>
            <person name="Wu D."/>
            <person name="Tindall B."/>
            <person name="Faehrich R."/>
            <person name="Brambilla E."/>
            <person name="Klenk H.-P."/>
            <person name="Eisen J.A."/>
        </authorList>
    </citation>
    <scope>NUCLEOTIDE SEQUENCE [LARGE SCALE GENOMIC DNA]</scope>
    <source>
        <strain evidence="3">ATCC 29530 / DSM 19594 / LMG 11500 / NCIMB 11436 / LSU 4</strain>
    </source>
</reference>
<evidence type="ECO:0000313" key="3">
    <source>
        <dbReference type="Proteomes" id="UP000000493"/>
    </source>
</evidence>
<dbReference type="AlphaFoldDB" id="A0A7U3ZME9"/>